<feature type="compositionally biased region" description="Basic and acidic residues" evidence="2">
    <location>
        <begin position="305"/>
        <end position="318"/>
    </location>
</feature>
<proteinExistence type="predicted"/>
<dbReference type="Proteomes" id="UP000494040">
    <property type="component" value="Unassembled WGS sequence"/>
</dbReference>
<dbReference type="AlphaFoldDB" id="A0A8I6RGI2"/>
<reference evidence="3" key="1">
    <citation type="submission" date="2022-01" db="UniProtKB">
        <authorList>
            <consortium name="EnsemblMetazoa"/>
        </authorList>
    </citation>
    <scope>IDENTIFICATION</scope>
</reference>
<dbReference type="RefSeq" id="XP_014243446.1">
    <property type="nucleotide sequence ID" value="XM_014387960.2"/>
</dbReference>
<evidence type="ECO:0000313" key="4">
    <source>
        <dbReference type="Proteomes" id="UP000494040"/>
    </source>
</evidence>
<feature type="compositionally biased region" description="Polar residues" evidence="2">
    <location>
        <begin position="287"/>
        <end position="304"/>
    </location>
</feature>
<protein>
    <submittedName>
        <fullName evidence="3">Uncharacterized protein</fullName>
    </submittedName>
</protein>
<keyword evidence="4" id="KW-1185">Reference proteome</keyword>
<evidence type="ECO:0000256" key="1">
    <source>
        <dbReference type="SAM" id="Coils"/>
    </source>
</evidence>
<organism evidence="3 4">
    <name type="scientific">Cimex lectularius</name>
    <name type="common">Bed bug</name>
    <name type="synonym">Acanthia lectularia</name>
    <dbReference type="NCBI Taxonomy" id="79782"/>
    <lineage>
        <taxon>Eukaryota</taxon>
        <taxon>Metazoa</taxon>
        <taxon>Ecdysozoa</taxon>
        <taxon>Arthropoda</taxon>
        <taxon>Hexapoda</taxon>
        <taxon>Insecta</taxon>
        <taxon>Pterygota</taxon>
        <taxon>Neoptera</taxon>
        <taxon>Paraneoptera</taxon>
        <taxon>Hemiptera</taxon>
        <taxon>Heteroptera</taxon>
        <taxon>Panheteroptera</taxon>
        <taxon>Cimicomorpha</taxon>
        <taxon>Cimicidae</taxon>
        <taxon>Cimex</taxon>
    </lineage>
</organism>
<name>A0A8I6RGI2_CIMLE</name>
<feature type="coiled-coil region" evidence="1">
    <location>
        <begin position="10"/>
        <end position="44"/>
    </location>
</feature>
<feature type="compositionally biased region" description="Basic and acidic residues" evidence="2">
    <location>
        <begin position="267"/>
        <end position="279"/>
    </location>
</feature>
<feature type="compositionally biased region" description="Basic residues" evidence="2">
    <location>
        <begin position="232"/>
        <end position="249"/>
    </location>
</feature>
<feature type="compositionally biased region" description="Low complexity" evidence="2">
    <location>
        <begin position="213"/>
        <end position="227"/>
    </location>
</feature>
<accession>A0A8I6RGI2</accession>
<sequence length="335" mass="38596">MSNSTTDIFQAEDNKRLQITLRRLENLNKEHQKTLELNKELIKKIVEKSSALSKVKSKNIKLTRKALDLMNSLSLKTSENNKLKQLIWAMYANMDKVRLTLVGNISTVLQKTRLYLTEHKNCLEEFDKAKTPEGQMIKSPLVSIKPFRYNHAKLSARKKYEREVKIHRETSDILSPISEFTTPKIIHSGSSQGRKVFCIESQKNKRNKRNQLSSPKSKSNNSSNPSNDRMPNKKRIHSEKSNSSKKRTVSAKLSFPSEPNAGKNIVKKVEKATKRQSERIRRKKKQAGSTKAFQSNKRISNSYFSDKEKEDKAGGSIRRSERIKMKFIKTNMSIQ</sequence>
<evidence type="ECO:0000313" key="3">
    <source>
        <dbReference type="EnsemblMetazoa" id="XP_014243446.1"/>
    </source>
</evidence>
<evidence type="ECO:0000256" key="2">
    <source>
        <dbReference type="SAM" id="MobiDB-lite"/>
    </source>
</evidence>
<dbReference type="EnsemblMetazoa" id="XM_014387960.2">
    <property type="protein sequence ID" value="XP_014243446.1"/>
    <property type="gene ID" value="LOC106663262"/>
</dbReference>
<dbReference type="KEGG" id="clec:106663262"/>
<feature type="region of interest" description="Disordered" evidence="2">
    <location>
        <begin position="202"/>
        <end position="318"/>
    </location>
</feature>
<keyword evidence="1" id="KW-0175">Coiled coil</keyword>
<dbReference type="GeneID" id="106663262"/>